<keyword evidence="1" id="KW-1185">Reference proteome</keyword>
<evidence type="ECO:0000313" key="1">
    <source>
        <dbReference type="Proteomes" id="UP000887565"/>
    </source>
</evidence>
<name>A0A915HUQ8_ROMCU</name>
<accession>A0A915HUQ8</accession>
<reference evidence="2" key="1">
    <citation type="submission" date="2022-11" db="UniProtKB">
        <authorList>
            <consortium name="WormBaseParasite"/>
        </authorList>
    </citation>
    <scope>IDENTIFICATION</scope>
</reference>
<evidence type="ECO:0000313" key="2">
    <source>
        <dbReference type="WBParaSite" id="nRc.2.0.1.t05105-RA"/>
    </source>
</evidence>
<dbReference type="AlphaFoldDB" id="A0A915HUQ8"/>
<dbReference type="Proteomes" id="UP000887565">
    <property type="component" value="Unplaced"/>
</dbReference>
<dbReference type="WBParaSite" id="nRc.2.0.1.t05105-RA">
    <property type="protein sequence ID" value="nRc.2.0.1.t05105-RA"/>
    <property type="gene ID" value="nRc.2.0.1.g05105"/>
</dbReference>
<organism evidence="1 2">
    <name type="scientific">Romanomermis culicivorax</name>
    <name type="common">Nematode worm</name>
    <dbReference type="NCBI Taxonomy" id="13658"/>
    <lineage>
        <taxon>Eukaryota</taxon>
        <taxon>Metazoa</taxon>
        <taxon>Ecdysozoa</taxon>
        <taxon>Nematoda</taxon>
        <taxon>Enoplea</taxon>
        <taxon>Dorylaimia</taxon>
        <taxon>Mermithida</taxon>
        <taxon>Mermithoidea</taxon>
        <taxon>Mermithidae</taxon>
        <taxon>Romanomermis</taxon>
    </lineage>
</organism>
<sequence length="124" mass="13882">MFVEPIFDASTNIHDGIPGNIFTNGINSGSMIETMIRVVTSGTFAVVLFDTIVQIIVCKKSGMYNISFERTRRALFNVGKCIQNSSSRTYQFVDFAGRLTSNVSTSHLIPIVQSLEEHRSHEEY</sequence>
<proteinExistence type="predicted"/>
<protein>
    <submittedName>
        <fullName evidence="2">Uncharacterized protein</fullName>
    </submittedName>
</protein>